<organism evidence="1 2">
    <name type="scientific">Gallid herpesvirus 2 strain 814</name>
    <dbReference type="NCBI Taxonomy" id="1123959"/>
    <lineage>
        <taxon>Viruses</taxon>
        <taxon>Duplodnaviria</taxon>
        <taxon>Heunggongvirae</taxon>
        <taxon>Peploviricota</taxon>
        <taxon>Herviviricetes</taxon>
        <taxon>Herpesvirales</taxon>
        <taxon>Orthoherpesviridae</taxon>
        <taxon>Alphaherpesvirinae</taxon>
        <taxon>Mardivirus</taxon>
        <taxon>Mardivirus gallidalpha2</taxon>
        <taxon>Gallid alphaherpesvirus 2</taxon>
    </lineage>
</organism>
<name>G9CU97_9ALPH</name>
<evidence type="ECO:0000313" key="2">
    <source>
        <dbReference type="Proteomes" id="UP000108473"/>
    </source>
</evidence>
<evidence type="ECO:0000313" key="1">
    <source>
        <dbReference type="EMBL" id="AEV54972.1"/>
    </source>
</evidence>
<gene>
    <name evidence="1" type="primary">B68</name>
</gene>
<reference evidence="1 2" key="1">
    <citation type="journal article" date="2012" name="Arch. Virol.">
        <title>Comparative full-length sequence analysis of Marek's disease virus vaccine strain 814.</title>
        <authorList>
            <person name="Zhang F."/>
            <person name="Liu C.J."/>
            <person name="Zhang Y.P."/>
            <person name="Li Z.J."/>
            <person name="Liu A.L."/>
            <person name="Yan F.H."/>
            <person name="Cong F."/>
            <person name="Cheng Y."/>
        </authorList>
    </citation>
    <scope>NUCLEOTIDE SEQUENCE [LARGE SCALE GENOMIC DNA]</scope>
    <source>
        <strain evidence="1">814</strain>
    </source>
</reference>
<protein>
    <submittedName>
        <fullName evidence="1">B68</fullName>
    </submittedName>
</protein>
<dbReference type="Proteomes" id="UP000108473">
    <property type="component" value="Segment"/>
</dbReference>
<proteinExistence type="predicted"/>
<accession>G9CU97</accession>
<dbReference type="EMBL" id="JF742597">
    <property type="protein sequence ID" value="AEV54972.1"/>
    <property type="molecule type" value="Genomic_DNA"/>
</dbReference>
<sequence>MAIFYLRRYLMMKRFVGQSRRSGTADHRQHRPGMSLLGRPMGVVSVWSHLLMLWSFIGGMSDAAGSCNVERMG</sequence>